<keyword evidence="1" id="KW-0175">Coiled coil</keyword>
<proteinExistence type="predicted"/>
<accession>A0A401UDE2</accession>
<dbReference type="RefSeq" id="WP_127123547.1">
    <property type="nucleotide sequence ID" value="NZ_BHXQ01000006.1"/>
</dbReference>
<feature type="coiled-coil region" evidence="1">
    <location>
        <begin position="123"/>
        <end position="174"/>
    </location>
</feature>
<keyword evidence="3" id="KW-1185">Reference proteome</keyword>
<gene>
    <name evidence="2" type="ORF">SanaruYs_31300</name>
</gene>
<dbReference type="AlphaFoldDB" id="A0A401UDE2"/>
<comment type="caution">
    <text evidence="2">The sequence shown here is derived from an EMBL/GenBank/DDBJ whole genome shotgun (WGS) entry which is preliminary data.</text>
</comment>
<reference evidence="2 3" key="1">
    <citation type="submission" date="2018-11" db="EMBL/GenBank/DDBJ databases">
        <title>Chryseotalea sanarue gen. nov., sp., nov., a member of the family Cytophagaceae, isolated from a brackish lake in Hamamatsu Japan.</title>
        <authorList>
            <person name="Maejima Y."/>
            <person name="Iino T."/>
            <person name="Muraguchi Y."/>
            <person name="Fukuda K."/>
            <person name="Ohkuma M."/>
            <person name="Moriuchi R."/>
            <person name="Dohra H."/>
            <person name="Kimbara K."/>
            <person name="Shintani M."/>
        </authorList>
    </citation>
    <scope>NUCLEOTIDE SEQUENCE [LARGE SCALE GENOMIC DNA]</scope>
    <source>
        <strain evidence="2 3">Ys</strain>
    </source>
</reference>
<dbReference type="EMBL" id="BHXQ01000006">
    <property type="protein sequence ID" value="GCC52890.1"/>
    <property type="molecule type" value="Genomic_DNA"/>
</dbReference>
<evidence type="ECO:0008006" key="4">
    <source>
        <dbReference type="Google" id="ProtNLM"/>
    </source>
</evidence>
<evidence type="ECO:0000256" key="1">
    <source>
        <dbReference type="SAM" id="Coils"/>
    </source>
</evidence>
<evidence type="ECO:0000313" key="3">
    <source>
        <dbReference type="Proteomes" id="UP000288227"/>
    </source>
</evidence>
<sequence length="212" mass="24478">MKYKIGYIDENSLEVAKYEKDLRAYFDVIGYDIKKGLPLLDLINQVYQSDIDLLMIDYLLVDKGVLTYNGDEVARTFEEIKPRFPMIIFTHEQSQALPHVDNPFIICDKAEVKDNAGKFASKLTKLIEQYKTYISKRKNLINELLDKGESEGLKADEKHELLDAQLELNNLDKRSTEVPLQLLTDKKLEDLSKTTKEAEAFLESLIKKSKKK</sequence>
<organism evidence="2 3">
    <name type="scientific">Chryseotalea sanaruensis</name>
    <dbReference type="NCBI Taxonomy" id="2482724"/>
    <lineage>
        <taxon>Bacteria</taxon>
        <taxon>Pseudomonadati</taxon>
        <taxon>Bacteroidota</taxon>
        <taxon>Cytophagia</taxon>
        <taxon>Cytophagales</taxon>
        <taxon>Chryseotaleaceae</taxon>
        <taxon>Chryseotalea</taxon>
    </lineage>
</organism>
<evidence type="ECO:0000313" key="2">
    <source>
        <dbReference type="EMBL" id="GCC52890.1"/>
    </source>
</evidence>
<protein>
    <recommendedName>
        <fullName evidence="4">Response regulator</fullName>
    </recommendedName>
</protein>
<name>A0A401UDE2_9BACT</name>
<dbReference type="Proteomes" id="UP000288227">
    <property type="component" value="Unassembled WGS sequence"/>
</dbReference>
<dbReference type="OrthoDB" id="8480007at2"/>